<accession>A0ABT5TWD2</accession>
<evidence type="ECO:0000313" key="10">
    <source>
        <dbReference type="Proteomes" id="UP001165561"/>
    </source>
</evidence>
<keyword evidence="7 8" id="KW-0472">Membrane</keyword>
<evidence type="ECO:0000256" key="6">
    <source>
        <dbReference type="ARBA" id="ARBA00022989"/>
    </source>
</evidence>
<keyword evidence="4" id="KW-1003">Cell membrane</keyword>
<dbReference type="Pfam" id="PF01032">
    <property type="entry name" value="FecCD"/>
    <property type="match status" value="1"/>
</dbReference>
<keyword evidence="6 8" id="KW-1133">Transmembrane helix</keyword>
<evidence type="ECO:0000256" key="1">
    <source>
        <dbReference type="ARBA" id="ARBA00004651"/>
    </source>
</evidence>
<protein>
    <submittedName>
        <fullName evidence="9">Iron chelate uptake ABC transporter family permease subunit</fullName>
    </submittedName>
</protein>
<dbReference type="EMBL" id="JARACI010000563">
    <property type="protein sequence ID" value="MDD9205584.1"/>
    <property type="molecule type" value="Genomic_DNA"/>
</dbReference>
<name>A0ABT5TWD2_9MICO</name>
<dbReference type="PANTHER" id="PTHR30472">
    <property type="entry name" value="FERRIC ENTEROBACTIN TRANSPORT SYSTEM PERMEASE PROTEIN"/>
    <property type="match status" value="1"/>
</dbReference>
<comment type="similarity">
    <text evidence="2">Belongs to the binding-protein-dependent transport system permease family. FecCD subfamily.</text>
</comment>
<dbReference type="PANTHER" id="PTHR30472:SF67">
    <property type="entry name" value="PERMEASE OF ABC TRANSPORTER-RELATED"/>
    <property type="match status" value="1"/>
</dbReference>
<evidence type="ECO:0000256" key="4">
    <source>
        <dbReference type="ARBA" id="ARBA00022475"/>
    </source>
</evidence>
<evidence type="ECO:0000256" key="5">
    <source>
        <dbReference type="ARBA" id="ARBA00022692"/>
    </source>
</evidence>
<feature type="transmembrane region" description="Helical" evidence="8">
    <location>
        <begin position="41"/>
        <end position="59"/>
    </location>
</feature>
<proteinExistence type="inferred from homology"/>
<dbReference type="Gene3D" id="1.10.3470.10">
    <property type="entry name" value="ABC transporter involved in vitamin B12 uptake, BtuC"/>
    <property type="match status" value="1"/>
</dbReference>
<evidence type="ECO:0000313" key="9">
    <source>
        <dbReference type="EMBL" id="MDD9205584.1"/>
    </source>
</evidence>
<sequence length="65" mass="6901">AVRLLVGSRHHRLLPLSALAGAVFLLLADTGARSFFEPRELPVGILTAVIGAPVFAVLLRRRGTA</sequence>
<organism evidence="9 10">
    <name type="scientific">Georgenia halotolerans</name>
    <dbReference type="NCBI Taxonomy" id="3028317"/>
    <lineage>
        <taxon>Bacteria</taxon>
        <taxon>Bacillati</taxon>
        <taxon>Actinomycetota</taxon>
        <taxon>Actinomycetes</taxon>
        <taxon>Micrococcales</taxon>
        <taxon>Bogoriellaceae</taxon>
        <taxon>Georgenia</taxon>
    </lineage>
</organism>
<dbReference type="SUPFAM" id="SSF81345">
    <property type="entry name" value="ABC transporter involved in vitamin B12 uptake, BtuC"/>
    <property type="match status" value="1"/>
</dbReference>
<evidence type="ECO:0000256" key="7">
    <source>
        <dbReference type="ARBA" id="ARBA00023136"/>
    </source>
</evidence>
<comment type="subcellular location">
    <subcellularLocation>
        <location evidence="1">Cell membrane</location>
        <topology evidence="1">Multi-pass membrane protein</topology>
    </subcellularLocation>
</comment>
<evidence type="ECO:0000256" key="8">
    <source>
        <dbReference type="SAM" id="Phobius"/>
    </source>
</evidence>
<evidence type="ECO:0000256" key="2">
    <source>
        <dbReference type="ARBA" id="ARBA00007935"/>
    </source>
</evidence>
<gene>
    <name evidence="9" type="ORF">PU560_03765</name>
</gene>
<reference evidence="9" key="1">
    <citation type="submission" date="2023-02" db="EMBL/GenBank/DDBJ databases">
        <title>Georgenia sp.10Sc9-8, isolated from a soil sample collected from the Taklamakan desert.</title>
        <authorList>
            <person name="Liu S."/>
        </authorList>
    </citation>
    <scope>NUCLEOTIDE SEQUENCE</scope>
    <source>
        <strain evidence="9">10Sc9-8</strain>
    </source>
</reference>
<comment type="caution">
    <text evidence="9">The sequence shown here is derived from an EMBL/GenBank/DDBJ whole genome shotgun (WGS) entry which is preliminary data.</text>
</comment>
<keyword evidence="10" id="KW-1185">Reference proteome</keyword>
<dbReference type="InterPro" id="IPR037294">
    <property type="entry name" value="ABC_BtuC-like"/>
</dbReference>
<keyword evidence="3" id="KW-0813">Transport</keyword>
<feature type="non-terminal residue" evidence="9">
    <location>
        <position position="1"/>
    </location>
</feature>
<feature type="transmembrane region" description="Helical" evidence="8">
    <location>
        <begin position="13"/>
        <end position="35"/>
    </location>
</feature>
<evidence type="ECO:0000256" key="3">
    <source>
        <dbReference type="ARBA" id="ARBA00022448"/>
    </source>
</evidence>
<keyword evidence="5 8" id="KW-0812">Transmembrane</keyword>
<dbReference type="InterPro" id="IPR000522">
    <property type="entry name" value="ABC_transptr_permease_BtuC"/>
</dbReference>
<dbReference type="Proteomes" id="UP001165561">
    <property type="component" value="Unassembled WGS sequence"/>
</dbReference>